<accession>A0A821ARD2</accession>
<dbReference type="InterPro" id="IPR000073">
    <property type="entry name" value="AB_hydrolase_1"/>
</dbReference>
<gene>
    <name evidence="2" type="ORF">TSG867_LOCUS26688</name>
</gene>
<dbReference type="Gene3D" id="3.40.50.1820">
    <property type="entry name" value="alpha/beta hydrolase"/>
    <property type="match status" value="2"/>
</dbReference>
<dbReference type="InterPro" id="IPR029058">
    <property type="entry name" value="AB_hydrolase_fold"/>
</dbReference>
<evidence type="ECO:0000259" key="1">
    <source>
        <dbReference type="Pfam" id="PF00561"/>
    </source>
</evidence>
<evidence type="ECO:0000313" key="3">
    <source>
        <dbReference type="Proteomes" id="UP000663862"/>
    </source>
</evidence>
<evidence type="ECO:0000313" key="2">
    <source>
        <dbReference type="EMBL" id="CAF4582896.1"/>
    </source>
</evidence>
<dbReference type="Proteomes" id="UP000663862">
    <property type="component" value="Unassembled WGS sequence"/>
</dbReference>
<organism evidence="2 3">
    <name type="scientific">Rotaria socialis</name>
    <dbReference type="NCBI Taxonomy" id="392032"/>
    <lineage>
        <taxon>Eukaryota</taxon>
        <taxon>Metazoa</taxon>
        <taxon>Spiralia</taxon>
        <taxon>Gnathifera</taxon>
        <taxon>Rotifera</taxon>
        <taxon>Eurotatoria</taxon>
        <taxon>Bdelloidea</taxon>
        <taxon>Philodinida</taxon>
        <taxon>Philodinidae</taxon>
        <taxon>Rotaria</taxon>
    </lineage>
</organism>
<feature type="domain" description="AB hydrolase-1" evidence="1">
    <location>
        <begin position="118"/>
        <end position="475"/>
    </location>
</feature>
<proteinExistence type="predicted"/>
<dbReference type="SUPFAM" id="SSF53474">
    <property type="entry name" value="alpha/beta-Hydrolases"/>
    <property type="match status" value="1"/>
</dbReference>
<dbReference type="AlphaFoldDB" id="A0A821ARD2"/>
<feature type="non-terminal residue" evidence="2">
    <location>
        <position position="1"/>
    </location>
</feature>
<name>A0A821ARD2_9BILA</name>
<sequence>ENYTSNYQLTMLLRWYSTKWFLSSIILLLEIFSNVANGQSCLPLNSWPIVEANWSSCSVLSDGPVTINNIYAQCMFLNVPINWNTTNFTTCTQTIQVFVKRYFLLGYQNQSHHLWRIPGGGGIPVTSLELEAVGVVSALNGSVSIYVTDKRGVGQSSLIECPTSIVKNFTACLPYIRDNEYRLKQNTYTNTARDLEYILKVIMGSNRQNLNSNQRVILMGSSQGTYLLQRYLHVTQDNEQVDGVILDSVLPTDITRLVHGDKYLNYMFLDLFTRCAQDEEGCAQYFEDKNPMRALYTYKMQEDFQTNSSCLSLLHTTTEDIAKKMSYIFYPNMMQLFPALIYRINRCNLDDQNVLGHFLNVTQPPNEDGAVGYSILVELNNNFAELWSPFNPEETNPSCDYLKGASMNTFASTHVMPDVYCPIQQYQILGYPTDQYYRKYPTKMTKLPVLLLHGDMDQALPVPIARHFSKQYSLINSNFTYIEMPRTGHTATNAAPMTGEEGNCGWNLAATFVISPKFEPDRSCLNKISQIDFSGTTIKSKQAAMQYFGTDNLWGIKKTDETITNTAMNIKYAFSICISIFIIYLTSF</sequence>
<dbReference type="Pfam" id="PF00561">
    <property type="entry name" value="Abhydrolase_1"/>
    <property type="match status" value="1"/>
</dbReference>
<comment type="caution">
    <text evidence="2">The sequence shown here is derived from an EMBL/GenBank/DDBJ whole genome shotgun (WGS) entry which is preliminary data.</text>
</comment>
<reference evidence="2" key="1">
    <citation type="submission" date="2021-02" db="EMBL/GenBank/DDBJ databases">
        <authorList>
            <person name="Nowell W R."/>
        </authorList>
    </citation>
    <scope>NUCLEOTIDE SEQUENCE</scope>
</reference>
<dbReference type="EMBL" id="CAJOBQ010002866">
    <property type="protein sequence ID" value="CAF4582896.1"/>
    <property type="molecule type" value="Genomic_DNA"/>
</dbReference>
<protein>
    <recommendedName>
        <fullName evidence="1">AB hydrolase-1 domain-containing protein</fullName>
    </recommendedName>
</protein>